<reference evidence="3" key="1">
    <citation type="submission" date="2016-04" db="EMBL/GenBank/DDBJ databases">
        <title>Draft genome sequence of Paludibacter jiangxiensis strain NM7.</title>
        <authorList>
            <person name="Qiu Y."/>
            <person name="Matsuura N."/>
            <person name="Ohashi A."/>
            <person name="Tourlousse M.D."/>
            <person name="Sekiguchi Y."/>
        </authorList>
    </citation>
    <scope>NUCLEOTIDE SEQUENCE [LARGE SCALE GENOMIC DNA]</scope>
    <source>
        <strain evidence="3">NM7</strain>
    </source>
</reference>
<proteinExistence type="predicted"/>
<keyword evidence="2" id="KW-0378">Hydrolase</keyword>
<dbReference type="OrthoDB" id="677560at2"/>
<dbReference type="Gene3D" id="3.40.1440.10">
    <property type="entry name" value="GIY-YIG endonuclease"/>
    <property type="match status" value="1"/>
</dbReference>
<comment type="caution">
    <text evidence="2">The sequence shown here is derived from an EMBL/GenBank/DDBJ whole genome shotgun (WGS) entry which is preliminary data.</text>
</comment>
<dbReference type="RefSeq" id="WP_068704879.1">
    <property type="nucleotide sequence ID" value="NZ_BDCR01000004.1"/>
</dbReference>
<keyword evidence="2" id="KW-0540">Nuclease</keyword>
<dbReference type="Pfam" id="PF01541">
    <property type="entry name" value="GIY-YIG"/>
    <property type="match status" value="1"/>
</dbReference>
<keyword evidence="2" id="KW-0255">Endonuclease</keyword>
<dbReference type="InterPro" id="IPR000305">
    <property type="entry name" value="GIY-YIG_endonuc"/>
</dbReference>
<dbReference type="InterPro" id="IPR035901">
    <property type="entry name" value="GIY-YIG_endonuc_sf"/>
</dbReference>
<name>A0A161LFT4_9BACT</name>
<dbReference type="AlphaFoldDB" id="A0A161LFT4"/>
<dbReference type="PROSITE" id="PS50164">
    <property type="entry name" value="GIY_YIG"/>
    <property type="match status" value="1"/>
</dbReference>
<sequence>MCGCYVIFSKKLNRFYVGATQDDLSTRIEHHNQAMYDKNRFTALANDWELFLFIPANGYPHAIRMERKIKAMKSSVYIRNLCKYPELLQKLVSST</sequence>
<dbReference type="GO" id="GO:0004519">
    <property type="term" value="F:endonuclease activity"/>
    <property type="evidence" value="ECO:0007669"/>
    <property type="project" value="UniProtKB-KW"/>
</dbReference>
<feature type="domain" description="GIY-YIG" evidence="1">
    <location>
        <begin position="1"/>
        <end position="79"/>
    </location>
</feature>
<keyword evidence="3" id="KW-1185">Reference proteome</keyword>
<dbReference type="SUPFAM" id="SSF82771">
    <property type="entry name" value="GIY-YIG endonuclease"/>
    <property type="match status" value="1"/>
</dbReference>
<gene>
    <name evidence="2" type="ORF">PJIAN_486</name>
</gene>
<protein>
    <submittedName>
        <fullName evidence="2">Putative endonuclease</fullName>
    </submittedName>
</protein>
<dbReference type="EMBL" id="BDCR01000004">
    <property type="protein sequence ID" value="GAT63547.1"/>
    <property type="molecule type" value="Genomic_DNA"/>
</dbReference>
<evidence type="ECO:0000313" key="2">
    <source>
        <dbReference type="EMBL" id="GAT63547.1"/>
    </source>
</evidence>
<dbReference type="Proteomes" id="UP000076586">
    <property type="component" value="Unassembled WGS sequence"/>
</dbReference>
<accession>A0A161LFT4</accession>
<organism evidence="2 3">
    <name type="scientific">Paludibacter jiangxiensis</name>
    <dbReference type="NCBI Taxonomy" id="681398"/>
    <lineage>
        <taxon>Bacteria</taxon>
        <taxon>Pseudomonadati</taxon>
        <taxon>Bacteroidota</taxon>
        <taxon>Bacteroidia</taxon>
        <taxon>Bacteroidales</taxon>
        <taxon>Paludibacteraceae</taxon>
        <taxon>Paludibacter</taxon>
    </lineage>
</organism>
<evidence type="ECO:0000259" key="1">
    <source>
        <dbReference type="PROSITE" id="PS50164"/>
    </source>
</evidence>
<evidence type="ECO:0000313" key="3">
    <source>
        <dbReference type="Proteomes" id="UP000076586"/>
    </source>
</evidence>
<reference evidence="3" key="2">
    <citation type="journal article" date="2017" name="Genome Announc.">
        <title>Draft genome sequence of Paludibacter jiangxiensis NM7(T), a propionate-producing fermentative bacterium.</title>
        <authorList>
            <person name="Qiu Y.-L."/>
            <person name="Tourlousse D.M."/>
            <person name="Matsuura N."/>
            <person name="Ohashi A."/>
            <person name="Sekiguchi Y."/>
        </authorList>
    </citation>
    <scope>NUCLEOTIDE SEQUENCE [LARGE SCALE GENOMIC DNA]</scope>
    <source>
        <strain evidence="3">NM7</strain>
    </source>
</reference>
<dbReference type="STRING" id="681398.PJIAN_486"/>